<accession>A0A975Q1G3</accession>
<keyword evidence="1" id="KW-0560">Oxidoreductase</keyword>
<dbReference type="InterPro" id="IPR020904">
    <property type="entry name" value="Sc_DH/Rdtase_CS"/>
</dbReference>
<evidence type="ECO:0000313" key="3">
    <source>
        <dbReference type="EMBL" id="QUT05784.1"/>
    </source>
</evidence>
<protein>
    <submittedName>
        <fullName evidence="3">SDR family NAD(P)-dependent oxidoreductase</fullName>
    </submittedName>
</protein>
<sequence length="252" mass="25930">MQIEGMAAVVTGAASGLGAAVAEMLLAGGARVAMLDINGDQGDALSSRMGGLFLPTDVTEEKQIIAALDAAEAAHGPARILVNCAGVAPALKAVSRDGDPLSLESYRRVIDINLIGTFSMLSHFAARAMAISDEDAERAVIINTASIAAFDGQIGHAAYSASKAGIVGMTLPLAREFARARIRVMTVAPGLFETPILAGIAEAASAAARHVQHPARMGAPAEFAALVREIIANPMLNGDCIRIDGAVRLPPR</sequence>
<gene>
    <name evidence="3" type="ORF">KFK14_23065</name>
</gene>
<dbReference type="GO" id="GO:0016491">
    <property type="term" value="F:oxidoreductase activity"/>
    <property type="evidence" value="ECO:0007669"/>
    <property type="project" value="UniProtKB-KW"/>
</dbReference>
<comment type="similarity">
    <text evidence="2">Belongs to the short-chain dehydrogenases/reductases (SDR) family.</text>
</comment>
<proteinExistence type="inferred from homology"/>
<dbReference type="PRINTS" id="PR00080">
    <property type="entry name" value="SDRFAMILY"/>
</dbReference>
<evidence type="ECO:0000256" key="1">
    <source>
        <dbReference type="ARBA" id="ARBA00023002"/>
    </source>
</evidence>
<dbReference type="SUPFAM" id="SSF51735">
    <property type="entry name" value="NAD(P)-binding Rossmann-fold domains"/>
    <property type="match status" value="1"/>
</dbReference>
<evidence type="ECO:0000256" key="2">
    <source>
        <dbReference type="RuleBase" id="RU000363"/>
    </source>
</evidence>
<dbReference type="PANTHER" id="PTHR43658">
    <property type="entry name" value="SHORT-CHAIN DEHYDROGENASE/REDUCTASE"/>
    <property type="match status" value="1"/>
</dbReference>
<dbReference type="PROSITE" id="PS00061">
    <property type="entry name" value="ADH_SHORT"/>
    <property type="match status" value="1"/>
</dbReference>
<dbReference type="RefSeq" id="WP_212609296.1">
    <property type="nucleotide sequence ID" value="NZ_CP073910.1"/>
</dbReference>
<dbReference type="EMBL" id="CP073910">
    <property type="protein sequence ID" value="QUT05784.1"/>
    <property type="molecule type" value="Genomic_DNA"/>
</dbReference>
<evidence type="ECO:0000313" key="4">
    <source>
        <dbReference type="Proteomes" id="UP000681425"/>
    </source>
</evidence>
<dbReference type="Pfam" id="PF00106">
    <property type="entry name" value="adh_short"/>
    <property type="match status" value="1"/>
</dbReference>
<dbReference type="PRINTS" id="PR00081">
    <property type="entry name" value="GDHRDH"/>
</dbReference>
<keyword evidence="4" id="KW-1185">Reference proteome</keyword>
<dbReference type="InterPro" id="IPR002347">
    <property type="entry name" value="SDR_fam"/>
</dbReference>
<dbReference type="InterPro" id="IPR036291">
    <property type="entry name" value="NAD(P)-bd_dom_sf"/>
</dbReference>
<dbReference type="Gene3D" id="3.40.50.720">
    <property type="entry name" value="NAD(P)-binding Rossmann-like Domain"/>
    <property type="match status" value="1"/>
</dbReference>
<dbReference type="PANTHER" id="PTHR43658:SF8">
    <property type="entry name" value="17-BETA-HYDROXYSTEROID DEHYDROGENASE 14-RELATED"/>
    <property type="match status" value="1"/>
</dbReference>
<dbReference type="KEGG" id="spph:KFK14_23065"/>
<name>A0A975Q1G3_9SPHN</name>
<reference evidence="3" key="1">
    <citation type="submission" date="2021-04" db="EMBL/GenBank/DDBJ databases">
        <title>Isolation of p-tert-butylphenol degrading bacteria Sphingobium phenoxybenzoativorans Tas13 from active sludge.</title>
        <authorList>
            <person name="Li Y."/>
        </authorList>
    </citation>
    <scope>NUCLEOTIDE SEQUENCE</scope>
    <source>
        <strain evidence="3">Tas13</strain>
    </source>
</reference>
<organism evidence="3 4">
    <name type="scientific">Sphingobium phenoxybenzoativorans</name>
    <dbReference type="NCBI Taxonomy" id="1592790"/>
    <lineage>
        <taxon>Bacteria</taxon>
        <taxon>Pseudomonadati</taxon>
        <taxon>Pseudomonadota</taxon>
        <taxon>Alphaproteobacteria</taxon>
        <taxon>Sphingomonadales</taxon>
        <taxon>Sphingomonadaceae</taxon>
        <taxon>Sphingobium</taxon>
    </lineage>
</organism>
<dbReference type="AlphaFoldDB" id="A0A975Q1G3"/>
<dbReference type="Proteomes" id="UP000681425">
    <property type="component" value="Chromosome"/>
</dbReference>